<keyword evidence="5" id="KW-0813">Transport</keyword>
<dbReference type="GO" id="GO:0061709">
    <property type="term" value="P:reticulophagy"/>
    <property type="evidence" value="ECO:0007669"/>
    <property type="project" value="TreeGrafter"/>
</dbReference>
<dbReference type="Proteomes" id="UP000473826">
    <property type="component" value="Unassembled WGS sequence"/>
</dbReference>
<evidence type="ECO:0000313" key="14">
    <source>
        <dbReference type="EMBL" id="TXT13731.1"/>
    </source>
</evidence>
<dbReference type="GO" id="GO:0061908">
    <property type="term" value="C:phagophore"/>
    <property type="evidence" value="ECO:0007669"/>
    <property type="project" value="TreeGrafter"/>
</dbReference>
<evidence type="ECO:0000256" key="11">
    <source>
        <dbReference type="ARBA" id="ARBA00024615"/>
    </source>
</evidence>
<dbReference type="GO" id="GO:0061723">
    <property type="term" value="P:glycophagy"/>
    <property type="evidence" value="ECO:0007669"/>
    <property type="project" value="TreeGrafter"/>
</dbReference>
<feature type="compositionally biased region" description="Pro residues" evidence="13">
    <location>
        <begin position="76"/>
        <end position="86"/>
    </location>
</feature>
<dbReference type="PANTHER" id="PTHR13190">
    <property type="entry name" value="AUTOPHAGY-RELATED 2, ISOFORM A"/>
    <property type="match status" value="1"/>
</dbReference>
<keyword evidence="7" id="KW-0072">Autophagy</keyword>
<comment type="caution">
    <text evidence="14">The sequence shown here is derived from an EMBL/GenBank/DDBJ whole genome shotgun (WGS) entry which is preliminary data.</text>
</comment>
<dbReference type="GO" id="GO:0006869">
    <property type="term" value="P:lipid transport"/>
    <property type="evidence" value="ECO:0007669"/>
    <property type="project" value="UniProtKB-KW"/>
</dbReference>
<comment type="catalytic activity">
    <reaction evidence="11">
        <text>a 1,2-diacyl-sn-glycero-3-phosphoethanolamine(in) = a 1,2-diacyl-sn-glycero-3-phosphoethanolamine(out)</text>
        <dbReference type="Rhea" id="RHEA:38895"/>
        <dbReference type="ChEBI" id="CHEBI:64612"/>
    </reaction>
</comment>
<evidence type="ECO:0000256" key="8">
    <source>
        <dbReference type="ARBA" id="ARBA00023055"/>
    </source>
</evidence>
<dbReference type="InterPro" id="IPR026849">
    <property type="entry name" value="ATG2"/>
</dbReference>
<dbReference type="GO" id="GO:0034727">
    <property type="term" value="P:piecemeal microautophagy of the nucleus"/>
    <property type="evidence" value="ECO:0007669"/>
    <property type="project" value="TreeGrafter"/>
</dbReference>
<evidence type="ECO:0000256" key="5">
    <source>
        <dbReference type="ARBA" id="ARBA00022448"/>
    </source>
</evidence>
<proteinExistence type="inferred from homology"/>
<keyword evidence="15" id="KW-1185">Reference proteome</keyword>
<comment type="catalytic activity">
    <reaction evidence="12">
        <text>a 1,2-diacyl-sn-glycero-3-phosphocholine(in) = a 1,2-diacyl-sn-glycero-3-phosphocholine(out)</text>
        <dbReference type="Rhea" id="RHEA:38571"/>
        <dbReference type="ChEBI" id="CHEBI:57643"/>
    </reaction>
</comment>
<sequence length="1689" mass="183108">MSGRSIYHSVYTDAEGGEDVFRSTASLPPDPFDIPLPESRIELPPEEAPSSPDFEPVEDEPSPVFREPVPVRAATPPRPRTPPFQPQPKAESSPASFYAKAESPPASFYASHPAQSYTSERTSRTATPTPVAEPEEPTETLLLSFGSENIVLKLTTTYPPIPQPGSPPRTSIPQVNPLPAVDIDLSIGTVSAVILPRHAAFLLALAQAAVPPSPPASRQPEPPASGKTSGHAAQPRLDARVHVNGVYIAVVYDLARPTAEFKEAAQQFFQRPSNVNLPMGHLRLRLEDIAASYAAPGFVPHSSSRKRPEDRKKGSAGPQPPVFALTVADISLFEYLASAETGDDEPPGGAFPVLTFDSNLSRQYEIPHGASSSLSSGRKPSSNLSAFPEFESIDWRNASVQKRSSEKVWKVKPKAKGILRSTSGAEAPAGPALSVRKRLDPRDAAAIELLPVHAFLDLSLVERLLPLLRSLAPLVQSPTEHAPTPTSLHPGPRPFAPLRSDSIIDDLTATATGRRVAQEPRTLVTVRCPTIRLDIRCPAPPARRGSWGDGAHLRSGIVTIDIHGLQARVAQDPVQAPQTRRPSIPRPRCVRLDRCLTQADRSLDKRSSAFLVIGPLAPDPGDEELLLPSVSVNSELSAATGVKTKAVSCKIPSVQAKIRQPTVEGLQFFADDITHWLDGAFGDGSAPKPRDDLKMIGSRFFGSKASSSASSSAVDDEDDELAATLLRVLVSEVEVALLIPKGKQPPNAGGPERIVSLHASDLDVKLESNKVNKQETSIILSAMDADLFHLEDVTADPSRLFGRTTPLTLTTHSQPLIHLRFSSITHADRTKATGIKLAASACTVFVTKDLEWVQDLARYAKTPEGVFEDVVPSEVTRIQLNLNDCSAHVAAPTLDGALLVVANDLELRTALESDADEMALDLSLAGVNLLAIDDLGAAGPLQMGHPFSIEAWKRAGYAQLVEIVSMDAQVLRSMIPQESVLVDVLGAAVRVTACADSFSSLGALAGDMGKLVPPKPVTKASTPPRRHMSLDQTIDVFASVDLDAFGQAPEIVSGADMIEDDLPTNLDYLDNAARQSKTAPNVDRSTGESLRSWESTDDEVLIHGDVRGGTVRILMTEPFEEDPNYWNTLPVLSNHEDTRTGRTRVRVQNCSVSVLLHDGYDWQKTRKDIEDEIKTVRRRLEKIRQLLASGQKADASIEKTSSVLFNSVYIGLDGNRGDMDATQLLAAIDDELDDLGAAETASQSSWQTFPEAGPGARSSPAPTKRSHVRLHGKRLTRSKRGQIEFSLSDLRADVDIYGPEDPTASRIHVTARSFDILDHIKTSTWKKFLTEMKSDSRGNLRETDADMVRLEVVTVRPTLPAPDEEIRVRAKILPLRLHVDQDALDFLKFFFSFQAPVAAPAAADAEPKKEPFFQHVEIFPVELKLDYKPKRVDYGALRQGRTIELMNFFHFDGAEMTLRHVTLSGITGSTRLSNMLQDIWTPDVKANQLADVISGISPIRSVVNVGSGMADLILLPIEQYRKDGRVARGVQRGTNSFLKSTALELMKLGARLATGTQVVLERAEGVLGGKPGDSVILEATGQGNSSDDEEAEERSRYADQPNDVREGVQAAYKSLSSNINSAAQTILAVPMEVYERSSDDGPLTAVVRAVPIAIIKPMIGASEAVSKTLLGLRNTLDPEGRREMGDKYK</sequence>
<evidence type="ECO:0000256" key="3">
    <source>
        <dbReference type="ARBA" id="ARBA00009714"/>
    </source>
</evidence>
<keyword evidence="6" id="KW-0256">Endoplasmic reticulum</keyword>
<evidence type="ECO:0000256" key="10">
    <source>
        <dbReference type="ARBA" id="ARBA00024479"/>
    </source>
</evidence>
<dbReference type="GO" id="GO:0000422">
    <property type="term" value="P:autophagy of mitochondrion"/>
    <property type="evidence" value="ECO:0007669"/>
    <property type="project" value="TreeGrafter"/>
</dbReference>
<dbReference type="GO" id="GO:0000045">
    <property type="term" value="P:autophagosome assembly"/>
    <property type="evidence" value="ECO:0007669"/>
    <property type="project" value="TreeGrafter"/>
</dbReference>
<evidence type="ECO:0000256" key="13">
    <source>
        <dbReference type="SAM" id="MobiDB-lite"/>
    </source>
</evidence>
<feature type="region of interest" description="Disordered" evidence="13">
    <location>
        <begin position="210"/>
        <end position="233"/>
    </location>
</feature>
<feature type="region of interest" description="Disordered" evidence="13">
    <location>
        <begin position="297"/>
        <end position="321"/>
    </location>
</feature>
<evidence type="ECO:0000256" key="7">
    <source>
        <dbReference type="ARBA" id="ARBA00023006"/>
    </source>
</evidence>
<gene>
    <name evidence="14" type="ORF">VHUM_01098</name>
</gene>
<dbReference type="GO" id="GO:0034045">
    <property type="term" value="C:phagophore assembly site membrane"/>
    <property type="evidence" value="ECO:0007669"/>
    <property type="project" value="UniProtKB-SubCell"/>
</dbReference>
<evidence type="ECO:0000256" key="4">
    <source>
        <dbReference type="ARBA" id="ARBA00018070"/>
    </source>
</evidence>
<feature type="compositionally biased region" description="Basic residues" evidence="13">
    <location>
        <begin position="1264"/>
        <end position="1273"/>
    </location>
</feature>
<dbReference type="GO" id="GO:0043495">
    <property type="term" value="F:protein-membrane adaptor activity"/>
    <property type="evidence" value="ECO:0007669"/>
    <property type="project" value="TreeGrafter"/>
</dbReference>
<organism evidence="14 15">
    <name type="scientific">Vanrija humicola</name>
    <name type="common">Yeast</name>
    <name type="synonym">Cryptococcus humicola</name>
    <dbReference type="NCBI Taxonomy" id="5417"/>
    <lineage>
        <taxon>Eukaryota</taxon>
        <taxon>Fungi</taxon>
        <taxon>Dikarya</taxon>
        <taxon>Basidiomycota</taxon>
        <taxon>Agaricomycotina</taxon>
        <taxon>Tremellomycetes</taxon>
        <taxon>Trichosporonales</taxon>
        <taxon>Trichosporonaceae</taxon>
        <taxon>Vanrija</taxon>
    </lineage>
</organism>
<comment type="catalytic activity">
    <reaction evidence="10">
        <text>a 1,2-diacyl-sn-glycero-3-phospho-L-serine(in) = a 1,2-diacyl-sn-glycero-3-phospho-L-serine(out)</text>
        <dbReference type="Rhea" id="RHEA:38663"/>
        <dbReference type="ChEBI" id="CHEBI:57262"/>
    </reaction>
</comment>
<comment type="similarity">
    <text evidence="3">Belongs to the ATG2 family.</text>
</comment>
<feature type="compositionally biased region" description="Pro residues" evidence="13">
    <location>
        <begin position="211"/>
        <end position="223"/>
    </location>
</feature>
<dbReference type="GO" id="GO:0005789">
    <property type="term" value="C:endoplasmic reticulum membrane"/>
    <property type="evidence" value="ECO:0007669"/>
    <property type="project" value="UniProtKB-SubCell"/>
</dbReference>
<dbReference type="PANTHER" id="PTHR13190:SF1">
    <property type="entry name" value="AUTOPHAGY-RELATED 2, ISOFORM A"/>
    <property type="match status" value="1"/>
</dbReference>
<keyword evidence="8" id="KW-0445">Lipid transport</keyword>
<reference evidence="14 15" key="1">
    <citation type="journal article" date="2019" name="PLoS Genet.">
        <title>Convergent evolution of linked mating-type loci in basidiomycete fungi.</title>
        <authorList>
            <person name="Sun S."/>
            <person name="Coelho M.A."/>
            <person name="Heitman J."/>
            <person name="Nowrousian M."/>
        </authorList>
    </citation>
    <scope>NUCLEOTIDE SEQUENCE [LARGE SCALE GENOMIC DNA]</scope>
    <source>
        <strain evidence="14 15">CBS 4282</strain>
    </source>
</reference>
<dbReference type="EMBL" id="QKWK01000002">
    <property type="protein sequence ID" value="TXT13731.1"/>
    <property type="molecule type" value="Genomic_DNA"/>
</dbReference>
<evidence type="ECO:0000256" key="2">
    <source>
        <dbReference type="ARBA" id="ARBA00004623"/>
    </source>
</evidence>
<feature type="region of interest" description="Disordered" evidence="13">
    <location>
        <begin position="1574"/>
        <end position="1601"/>
    </location>
</feature>
<evidence type="ECO:0000256" key="1">
    <source>
        <dbReference type="ARBA" id="ARBA00004406"/>
    </source>
</evidence>
<dbReference type="OrthoDB" id="18982at2759"/>
<evidence type="ECO:0000313" key="15">
    <source>
        <dbReference type="Proteomes" id="UP000473826"/>
    </source>
</evidence>
<evidence type="ECO:0000256" key="6">
    <source>
        <dbReference type="ARBA" id="ARBA00022824"/>
    </source>
</evidence>
<feature type="region of interest" description="Disordered" evidence="13">
    <location>
        <begin position="1"/>
        <end position="137"/>
    </location>
</feature>
<name>A0A7D8YZY3_VANHU</name>
<feature type="region of interest" description="Disordered" evidence="13">
    <location>
        <begin position="1239"/>
        <end position="1273"/>
    </location>
</feature>
<dbReference type="GO" id="GO:0032266">
    <property type="term" value="F:phosphatidylinositol-3-phosphate binding"/>
    <property type="evidence" value="ECO:0007669"/>
    <property type="project" value="TreeGrafter"/>
</dbReference>
<dbReference type="Pfam" id="PF13329">
    <property type="entry name" value="ATG2_CAD"/>
    <property type="match status" value="1"/>
</dbReference>
<evidence type="ECO:0000256" key="12">
    <source>
        <dbReference type="ARBA" id="ARBA00024631"/>
    </source>
</evidence>
<accession>A0A7D8YZY3</accession>
<comment type="subcellular location">
    <subcellularLocation>
        <location evidence="1">Endoplasmic reticulum membrane</location>
        <topology evidence="1">Peripheral membrane protein</topology>
    </subcellularLocation>
    <subcellularLocation>
        <location evidence="2">Preautophagosomal structure membrane</location>
        <topology evidence="2">Peripheral membrane protein</topology>
    </subcellularLocation>
</comment>
<keyword evidence="9" id="KW-0472">Membrane</keyword>
<protein>
    <recommendedName>
        <fullName evidence="4">Autophagy-related protein 2</fullName>
    </recommendedName>
</protein>
<evidence type="ECO:0000256" key="9">
    <source>
        <dbReference type="ARBA" id="ARBA00023136"/>
    </source>
</evidence>